<proteinExistence type="predicted"/>
<gene>
    <name evidence="2" type="ORF">BECKTUN1418E_GA0071001_12128</name>
    <name evidence="1" type="ORF">BECKTUN1418F_GA0071002_12141</name>
</gene>
<name>A0A451A330_9GAMM</name>
<reference evidence="1" key="1">
    <citation type="submission" date="2019-02" db="EMBL/GenBank/DDBJ databases">
        <authorList>
            <person name="Gruber-Vodicka R. H."/>
            <person name="Seah K. B. B."/>
        </authorList>
    </citation>
    <scope>NUCLEOTIDE SEQUENCE</scope>
    <source>
        <strain evidence="2">BECK_BY2</strain>
        <strain evidence="1">BECK_BY3</strain>
    </source>
</reference>
<sequence length="174" mass="19950">MLETCDDGFLLIDSRSDLHSSVQDRCLVDAYRHWARDHGSRFIELPWFGFSAFYSGLQFADVCGYLLDFEQNEVVLEDALKIEFKSLYDKHEDSALIDLLHAGDLREVRKFLEKTGCNRLRNLINKNTIAKLIGIIKQGMVNEGAKLLTNTERHREVISVIDIFRGKIVFSGIP</sequence>
<evidence type="ECO:0000313" key="2">
    <source>
        <dbReference type="EMBL" id="VFK69771.1"/>
    </source>
</evidence>
<organism evidence="1">
    <name type="scientific">Candidatus Kentrum sp. TUN</name>
    <dbReference type="NCBI Taxonomy" id="2126343"/>
    <lineage>
        <taxon>Bacteria</taxon>
        <taxon>Pseudomonadati</taxon>
        <taxon>Pseudomonadota</taxon>
        <taxon>Gammaproteobacteria</taxon>
        <taxon>Candidatus Kentrum</taxon>
    </lineage>
</organism>
<dbReference type="EMBL" id="CAADFY010000214">
    <property type="protein sequence ID" value="VFK60445.1"/>
    <property type="molecule type" value="Genomic_DNA"/>
</dbReference>
<accession>A0A451A330</accession>
<protein>
    <submittedName>
        <fullName evidence="1">Uncharacterized protein</fullName>
    </submittedName>
</protein>
<evidence type="ECO:0000313" key="1">
    <source>
        <dbReference type="EMBL" id="VFK60445.1"/>
    </source>
</evidence>
<dbReference type="AlphaFoldDB" id="A0A451A330"/>
<dbReference type="EMBL" id="CAADFV010000212">
    <property type="protein sequence ID" value="VFK69771.1"/>
    <property type="molecule type" value="Genomic_DNA"/>
</dbReference>